<keyword evidence="3" id="KW-1185">Reference proteome</keyword>
<evidence type="ECO:0000256" key="1">
    <source>
        <dbReference type="SAM" id="MobiDB-lite"/>
    </source>
</evidence>
<sequence length="194" mass="21185">MAEERTGLVTEEYEGKVASQDPVRAELSEVPTVSRMPREDAKRRTLDEPGTEVEKGNVLKESIITVVSVEDSQAIGDHRSSPKNEGDVSHYAHVVQGGRTGKWKTRLRELPSQIDEDGADGTACAEIPGLGGKCVICSVQACKCLEADCLLATLIADAGASVSRLNWKMLRRLGYTAETWRLPVIPDTNQRVRP</sequence>
<name>A0A8T1WH29_9STRA</name>
<dbReference type="Proteomes" id="UP000694044">
    <property type="component" value="Unassembled WGS sequence"/>
</dbReference>
<dbReference type="EMBL" id="JAGDFM010000004">
    <property type="protein sequence ID" value="KAG7393432.1"/>
    <property type="molecule type" value="Genomic_DNA"/>
</dbReference>
<organism evidence="2 3">
    <name type="scientific">Phytophthora pseudosyringae</name>
    <dbReference type="NCBI Taxonomy" id="221518"/>
    <lineage>
        <taxon>Eukaryota</taxon>
        <taxon>Sar</taxon>
        <taxon>Stramenopiles</taxon>
        <taxon>Oomycota</taxon>
        <taxon>Peronosporomycetes</taxon>
        <taxon>Peronosporales</taxon>
        <taxon>Peronosporaceae</taxon>
        <taxon>Phytophthora</taxon>
    </lineage>
</organism>
<reference evidence="2" key="1">
    <citation type="submission" date="2021-02" db="EMBL/GenBank/DDBJ databases">
        <authorList>
            <person name="Palmer J.M."/>
        </authorList>
    </citation>
    <scope>NUCLEOTIDE SEQUENCE</scope>
    <source>
        <strain evidence="2">SCRP734</strain>
    </source>
</reference>
<dbReference type="OrthoDB" id="129881at2759"/>
<accession>A0A8T1WH29</accession>
<protein>
    <submittedName>
        <fullName evidence="2">Uncharacterized protein</fullName>
    </submittedName>
</protein>
<dbReference type="AlphaFoldDB" id="A0A8T1WH29"/>
<evidence type="ECO:0000313" key="2">
    <source>
        <dbReference type="EMBL" id="KAG7393432.1"/>
    </source>
</evidence>
<gene>
    <name evidence="2" type="ORF">PHYPSEUDO_009636</name>
</gene>
<proteinExistence type="predicted"/>
<feature type="compositionally biased region" description="Basic and acidic residues" evidence="1">
    <location>
        <begin position="36"/>
        <end position="53"/>
    </location>
</feature>
<evidence type="ECO:0000313" key="3">
    <source>
        <dbReference type="Proteomes" id="UP000694044"/>
    </source>
</evidence>
<comment type="caution">
    <text evidence="2">The sequence shown here is derived from an EMBL/GenBank/DDBJ whole genome shotgun (WGS) entry which is preliminary data.</text>
</comment>
<feature type="region of interest" description="Disordered" evidence="1">
    <location>
        <begin position="1"/>
        <end position="53"/>
    </location>
</feature>